<dbReference type="OrthoDB" id="572012at2"/>
<gene>
    <name evidence="7" type="ORF">DSM106972_052210</name>
</gene>
<dbReference type="Pfam" id="PF04932">
    <property type="entry name" value="Wzy_C"/>
    <property type="match status" value="1"/>
</dbReference>
<evidence type="ECO:0000256" key="4">
    <source>
        <dbReference type="ARBA" id="ARBA00023136"/>
    </source>
</evidence>
<evidence type="ECO:0000256" key="5">
    <source>
        <dbReference type="SAM" id="Phobius"/>
    </source>
</evidence>
<dbReference type="GO" id="GO:0016020">
    <property type="term" value="C:membrane"/>
    <property type="evidence" value="ECO:0007669"/>
    <property type="project" value="UniProtKB-SubCell"/>
</dbReference>
<dbReference type="PANTHER" id="PTHR37422">
    <property type="entry name" value="TEICHURONIC ACID BIOSYNTHESIS PROTEIN TUAE"/>
    <property type="match status" value="1"/>
</dbReference>
<feature type="transmembrane region" description="Helical" evidence="5">
    <location>
        <begin position="144"/>
        <end position="161"/>
    </location>
</feature>
<sequence length="463" mass="51855">MAATNQHQLPLVTFLVSACIAIGFAAGVAVGVQPLLMGLAVVVILALTYFFASFSQAVLVLLIVRSSVDIFSQLQIPSALAIGIDILTLMYVTKLLLEHKKVHTDSFWWFFAVWILTQALWVVLLPLGGLGLDGAYLVDSLREWVRLFSWLMIYLLVMQLKDQVEPSVMLSQLLLGLVPPITLALLQMFLPSILPPLLSGTDARIKGTFGHPNSFATYLLLFISLTWWKLGEAKNRLPWVLLLGVLSMFFVSTKALFSLMMLAIFVLVLILPRLNLLKLIGGILFLMFVIGLFASTPFGQERLSSLGNTPLLNPDIDISRAILLAQGDNNSFNWRLSQWTYLMEQWQEYPLFGFGLGLSIHVSTNKLLPHNDYIRALVEGGIVGFTTYILFFFAQGVRLWSIIKSPLTVASQRSLCLVLLAFLLAVPVGMITENIWSHTTMFFYWWTILAIAGWQWKPRTTIS</sequence>
<protein>
    <recommendedName>
        <fullName evidence="6">O-antigen ligase-related domain-containing protein</fullName>
    </recommendedName>
</protein>
<comment type="caution">
    <text evidence="7">The sequence shown here is derived from an EMBL/GenBank/DDBJ whole genome shotgun (WGS) entry which is preliminary data.</text>
</comment>
<dbReference type="InterPro" id="IPR051533">
    <property type="entry name" value="WaaL-like"/>
</dbReference>
<evidence type="ECO:0000313" key="7">
    <source>
        <dbReference type="EMBL" id="RUT03582.1"/>
    </source>
</evidence>
<keyword evidence="4 5" id="KW-0472">Membrane</keyword>
<proteinExistence type="predicted"/>
<feature type="domain" description="O-antigen ligase-related" evidence="6">
    <location>
        <begin position="241"/>
        <end position="389"/>
    </location>
</feature>
<evidence type="ECO:0000313" key="8">
    <source>
        <dbReference type="Proteomes" id="UP000271624"/>
    </source>
</evidence>
<feature type="transmembrane region" description="Helical" evidence="5">
    <location>
        <begin position="415"/>
        <end position="432"/>
    </location>
</feature>
<feature type="transmembrane region" description="Helical" evidence="5">
    <location>
        <begin position="76"/>
        <end position="97"/>
    </location>
</feature>
<reference evidence="7" key="2">
    <citation type="journal article" date="2019" name="Genome Biol. Evol.">
        <title>Day and night: Metabolic profiles and evolutionary relationships of six axenic non-marine cyanobacteria.</title>
        <authorList>
            <person name="Will S.E."/>
            <person name="Henke P."/>
            <person name="Boedeker C."/>
            <person name="Huang S."/>
            <person name="Brinkmann H."/>
            <person name="Rohde M."/>
            <person name="Jarek M."/>
            <person name="Friedl T."/>
            <person name="Seufert S."/>
            <person name="Schumacher M."/>
            <person name="Overmann J."/>
            <person name="Neumann-Schaal M."/>
            <person name="Petersen J."/>
        </authorList>
    </citation>
    <scope>NUCLEOTIDE SEQUENCE [LARGE SCALE GENOMIC DNA]</scope>
    <source>
        <strain evidence="7">PCC 7102</strain>
    </source>
</reference>
<dbReference type="Proteomes" id="UP000271624">
    <property type="component" value="Unassembled WGS sequence"/>
</dbReference>
<feature type="transmembrane region" description="Helical" evidence="5">
    <location>
        <begin position="438"/>
        <end position="456"/>
    </location>
</feature>
<feature type="transmembrane region" description="Helical" evidence="5">
    <location>
        <begin position="109"/>
        <end position="132"/>
    </location>
</feature>
<dbReference type="EMBL" id="RSCL01000013">
    <property type="protein sequence ID" value="RUT03582.1"/>
    <property type="molecule type" value="Genomic_DNA"/>
</dbReference>
<dbReference type="PANTHER" id="PTHR37422:SF23">
    <property type="entry name" value="TEICHURONIC ACID BIOSYNTHESIS PROTEIN TUAE"/>
    <property type="match status" value="1"/>
</dbReference>
<organism evidence="7 8">
    <name type="scientific">Dulcicalothrix desertica PCC 7102</name>
    <dbReference type="NCBI Taxonomy" id="232991"/>
    <lineage>
        <taxon>Bacteria</taxon>
        <taxon>Bacillati</taxon>
        <taxon>Cyanobacteriota</taxon>
        <taxon>Cyanophyceae</taxon>
        <taxon>Nostocales</taxon>
        <taxon>Calotrichaceae</taxon>
        <taxon>Dulcicalothrix</taxon>
    </lineage>
</organism>
<feature type="transmembrane region" description="Helical" evidence="5">
    <location>
        <begin position="374"/>
        <end position="394"/>
    </location>
</feature>
<name>A0A433VBV1_9CYAN</name>
<feature type="transmembrane region" description="Helical" evidence="5">
    <location>
        <begin position="12"/>
        <end position="32"/>
    </location>
</feature>
<accession>A0A433VBV1</accession>
<dbReference type="InterPro" id="IPR007016">
    <property type="entry name" value="O-antigen_ligase-rel_domated"/>
</dbReference>
<feature type="transmembrane region" description="Helical" evidence="5">
    <location>
        <begin position="173"/>
        <end position="190"/>
    </location>
</feature>
<feature type="transmembrane region" description="Helical" evidence="5">
    <location>
        <begin position="210"/>
        <end position="228"/>
    </location>
</feature>
<comment type="subcellular location">
    <subcellularLocation>
        <location evidence="1">Membrane</location>
        <topology evidence="1">Multi-pass membrane protein</topology>
    </subcellularLocation>
</comment>
<evidence type="ECO:0000256" key="2">
    <source>
        <dbReference type="ARBA" id="ARBA00022692"/>
    </source>
</evidence>
<keyword evidence="2 5" id="KW-0812">Transmembrane</keyword>
<feature type="transmembrane region" description="Helical" evidence="5">
    <location>
        <begin position="39"/>
        <end position="64"/>
    </location>
</feature>
<keyword evidence="8" id="KW-1185">Reference proteome</keyword>
<evidence type="ECO:0000256" key="1">
    <source>
        <dbReference type="ARBA" id="ARBA00004141"/>
    </source>
</evidence>
<evidence type="ECO:0000256" key="3">
    <source>
        <dbReference type="ARBA" id="ARBA00022989"/>
    </source>
</evidence>
<feature type="transmembrane region" description="Helical" evidence="5">
    <location>
        <begin position="240"/>
        <end position="270"/>
    </location>
</feature>
<feature type="transmembrane region" description="Helical" evidence="5">
    <location>
        <begin position="276"/>
        <end position="294"/>
    </location>
</feature>
<keyword evidence="3 5" id="KW-1133">Transmembrane helix</keyword>
<reference evidence="7" key="1">
    <citation type="submission" date="2018-12" db="EMBL/GenBank/DDBJ databases">
        <authorList>
            <person name="Will S."/>
            <person name="Neumann-Schaal M."/>
            <person name="Henke P."/>
        </authorList>
    </citation>
    <scope>NUCLEOTIDE SEQUENCE</scope>
    <source>
        <strain evidence="7">PCC 7102</strain>
    </source>
</reference>
<evidence type="ECO:0000259" key="6">
    <source>
        <dbReference type="Pfam" id="PF04932"/>
    </source>
</evidence>
<dbReference type="RefSeq" id="WP_127083527.1">
    <property type="nucleotide sequence ID" value="NZ_RSCL01000013.1"/>
</dbReference>
<dbReference type="AlphaFoldDB" id="A0A433VBV1"/>